<dbReference type="InterPro" id="IPR027417">
    <property type="entry name" value="P-loop_NTPase"/>
</dbReference>
<dbReference type="PANTHER" id="PTHR43553">
    <property type="entry name" value="HEAVY METAL TRANSPORTER"/>
    <property type="match status" value="1"/>
</dbReference>
<evidence type="ECO:0000256" key="2">
    <source>
        <dbReference type="ARBA" id="ARBA00022448"/>
    </source>
</evidence>
<dbReference type="Gene3D" id="3.40.50.300">
    <property type="entry name" value="P-loop containing nucleotide triphosphate hydrolases"/>
    <property type="match status" value="1"/>
</dbReference>
<dbReference type="PROSITE" id="PS50893">
    <property type="entry name" value="ABC_TRANSPORTER_2"/>
    <property type="match status" value="1"/>
</dbReference>
<dbReference type="Pfam" id="PF00005">
    <property type="entry name" value="ABC_tran"/>
    <property type="match status" value="1"/>
</dbReference>
<dbReference type="InterPro" id="IPR015856">
    <property type="entry name" value="ABC_transpr_CbiO/EcfA_su"/>
</dbReference>
<evidence type="ECO:0000313" key="6">
    <source>
        <dbReference type="EMBL" id="RWX42867.1"/>
    </source>
</evidence>
<keyword evidence="2" id="KW-0813">Transport</keyword>
<accession>A0A444IPY4</accession>
<name>A0A444IPY4_9BACT</name>
<dbReference type="GO" id="GO:0043190">
    <property type="term" value="C:ATP-binding cassette (ABC) transporter complex"/>
    <property type="evidence" value="ECO:0007669"/>
    <property type="project" value="TreeGrafter"/>
</dbReference>
<dbReference type="SMART" id="SM00382">
    <property type="entry name" value="AAA"/>
    <property type="match status" value="1"/>
</dbReference>
<dbReference type="GO" id="GO:0042626">
    <property type="term" value="F:ATPase-coupled transmembrane transporter activity"/>
    <property type="evidence" value="ECO:0007669"/>
    <property type="project" value="TreeGrafter"/>
</dbReference>
<feature type="domain" description="ABC transporter" evidence="5">
    <location>
        <begin position="8"/>
        <end position="239"/>
    </location>
</feature>
<dbReference type="Proteomes" id="UP000287853">
    <property type="component" value="Unassembled WGS sequence"/>
</dbReference>
<dbReference type="InterPro" id="IPR017871">
    <property type="entry name" value="ABC_transporter-like_CS"/>
</dbReference>
<dbReference type="GO" id="GO:0005524">
    <property type="term" value="F:ATP binding"/>
    <property type="evidence" value="ECO:0007669"/>
    <property type="project" value="UniProtKB-KW"/>
</dbReference>
<evidence type="ECO:0000259" key="5">
    <source>
        <dbReference type="PROSITE" id="PS50893"/>
    </source>
</evidence>
<keyword evidence="3" id="KW-0547">Nucleotide-binding</keyword>
<organism evidence="6 7">
    <name type="scientific">Candidatus Electrothrix aarhusensis</name>
    <dbReference type="NCBI Taxonomy" id="1859131"/>
    <lineage>
        <taxon>Bacteria</taxon>
        <taxon>Pseudomonadati</taxon>
        <taxon>Thermodesulfobacteriota</taxon>
        <taxon>Desulfobulbia</taxon>
        <taxon>Desulfobulbales</taxon>
        <taxon>Desulfobulbaceae</taxon>
        <taxon>Candidatus Electrothrix</taxon>
    </lineage>
</organism>
<keyword evidence="7" id="KW-1185">Reference proteome</keyword>
<dbReference type="InterPro" id="IPR003439">
    <property type="entry name" value="ABC_transporter-like_ATP-bd"/>
</dbReference>
<dbReference type="EMBL" id="MTKO01000140">
    <property type="protein sequence ID" value="RWX42867.1"/>
    <property type="molecule type" value="Genomic_DNA"/>
</dbReference>
<dbReference type="PROSITE" id="PS00211">
    <property type="entry name" value="ABC_TRANSPORTER_1"/>
    <property type="match status" value="1"/>
</dbReference>
<dbReference type="CDD" id="cd03225">
    <property type="entry name" value="ABC_cobalt_CbiO_domain1"/>
    <property type="match status" value="1"/>
</dbReference>
<comment type="similarity">
    <text evidence="1">Belongs to the ABC transporter superfamily.</text>
</comment>
<comment type="caution">
    <text evidence="6">The sequence shown here is derived from an EMBL/GenBank/DDBJ whole genome shotgun (WGS) entry which is preliminary data.</text>
</comment>
<dbReference type="InterPro" id="IPR003593">
    <property type="entry name" value="AAA+_ATPase"/>
</dbReference>
<evidence type="ECO:0000313" key="7">
    <source>
        <dbReference type="Proteomes" id="UP000287853"/>
    </source>
</evidence>
<evidence type="ECO:0000256" key="1">
    <source>
        <dbReference type="ARBA" id="ARBA00005417"/>
    </source>
</evidence>
<dbReference type="AlphaFoldDB" id="A0A444IPY4"/>
<dbReference type="GO" id="GO:0016887">
    <property type="term" value="F:ATP hydrolysis activity"/>
    <property type="evidence" value="ECO:0007669"/>
    <property type="project" value="InterPro"/>
</dbReference>
<reference evidence="6 7" key="1">
    <citation type="submission" date="2017-01" db="EMBL/GenBank/DDBJ databases">
        <title>The cable genome- insights into the physiology and evolution of filamentous bacteria capable of sulfide oxidation via long distance electron transfer.</title>
        <authorList>
            <person name="Schreiber L."/>
            <person name="Bjerg J.T."/>
            <person name="Boggild A."/>
            <person name="Van De Vossenberg J."/>
            <person name="Meysman F."/>
            <person name="Nielsen L.P."/>
            <person name="Schramm A."/>
            <person name="Kjeldsen K.U."/>
        </authorList>
    </citation>
    <scope>NUCLEOTIDE SEQUENCE [LARGE SCALE GENOMIC DNA]</scope>
    <source>
        <strain evidence="6">MCF</strain>
    </source>
</reference>
<keyword evidence="4 6" id="KW-0067">ATP-binding</keyword>
<dbReference type="SUPFAM" id="SSF52540">
    <property type="entry name" value="P-loop containing nucleoside triphosphate hydrolases"/>
    <property type="match status" value="1"/>
</dbReference>
<dbReference type="InterPro" id="IPR050095">
    <property type="entry name" value="ECF_ABC_transporter_ATP-bd"/>
</dbReference>
<sequence length="243" mass="27225">MPFTSPLIQMDQVSFSYPGGRPILHQVDLSVEYNERIGLIGPNGSGKTSLLHLIMGLHRPTAGKLLFKGNEVKEKEDLKKLRRSIGLVFQDADDQLFSPTVIEDVAFGPLNLGKSPEESLDISNRTLQNLGLIDLADRVTHHLSGGEKKLVSLATVLSMQPEAMLLDEPTNNLDKKIRERLIKILNKLDITYMIISHDWDFLSETCTSLYMMDQGQVTRGDTARLHLHRHAHTCGSQPHNHSM</sequence>
<protein>
    <submittedName>
        <fullName evidence="6">Cobalt/nickel transport system ATP-binding protein</fullName>
    </submittedName>
</protein>
<gene>
    <name evidence="6" type="ORF">H206_03415</name>
</gene>
<evidence type="ECO:0000256" key="4">
    <source>
        <dbReference type="ARBA" id="ARBA00022840"/>
    </source>
</evidence>
<evidence type="ECO:0000256" key="3">
    <source>
        <dbReference type="ARBA" id="ARBA00022741"/>
    </source>
</evidence>
<proteinExistence type="inferred from homology"/>
<dbReference type="PANTHER" id="PTHR43553:SF24">
    <property type="entry name" value="ENERGY-COUPLING FACTOR TRANSPORTER ATP-BINDING PROTEIN ECFA1"/>
    <property type="match status" value="1"/>
</dbReference>